<gene>
    <name evidence="5" type="ORF">CQW29_10350</name>
</gene>
<dbReference type="AlphaFoldDB" id="A0A2S9IC91"/>
<feature type="domain" description="Solute-binding protein family 3/N-terminal" evidence="4">
    <location>
        <begin position="59"/>
        <end position="280"/>
    </location>
</feature>
<evidence type="ECO:0000313" key="6">
    <source>
        <dbReference type="Proteomes" id="UP000239181"/>
    </source>
</evidence>
<evidence type="ECO:0000259" key="4">
    <source>
        <dbReference type="SMART" id="SM00062"/>
    </source>
</evidence>
<evidence type="ECO:0000313" key="5">
    <source>
        <dbReference type="EMBL" id="PRD15402.1"/>
    </source>
</evidence>
<protein>
    <submittedName>
        <fullName evidence="5">Amino acid ABC transporter</fullName>
    </submittedName>
</protein>
<dbReference type="Proteomes" id="UP000239181">
    <property type="component" value="Unassembled WGS sequence"/>
</dbReference>
<accession>A0A2S9IC91</accession>
<dbReference type="RefSeq" id="WP_105592662.1">
    <property type="nucleotide sequence ID" value="NZ_PDET01000006.1"/>
</dbReference>
<dbReference type="PANTHER" id="PTHR35936:SF17">
    <property type="entry name" value="ARGININE-BINDING EXTRACELLULAR PROTEIN ARTP"/>
    <property type="match status" value="1"/>
</dbReference>
<reference evidence="5 6" key="1">
    <citation type="submission" date="2017-10" db="EMBL/GenBank/DDBJ databases">
        <title>Draft genome of two endophytic bacteria isolated from 'guarana' Paullinia cupana (Mart.) Ducke.</title>
        <authorList>
            <person name="Siqueira K.A."/>
            <person name="Liotti R.G."/>
            <person name="Mendes T.A."/>
            <person name="Soares M.A."/>
        </authorList>
    </citation>
    <scope>NUCLEOTIDE SEQUENCE [LARGE SCALE GENOMIC DNA]</scope>
    <source>
        <strain evidence="5 6">342</strain>
    </source>
</reference>
<evidence type="ECO:0000256" key="2">
    <source>
        <dbReference type="ARBA" id="ARBA00022729"/>
    </source>
</evidence>
<keyword evidence="6" id="KW-1185">Reference proteome</keyword>
<dbReference type="InterPro" id="IPR001638">
    <property type="entry name" value="Solute-binding_3/MltF_N"/>
</dbReference>
<sequence length="295" mass="32136">MNRRELLTAMPLAFAAASLPLIATAESTPQPLNPGDNTWDRIQKTKILRIGAPVMEPWYFKDSSGSDLPGAVVSNGVTWRGVGISFAKAVADAMNVQLEIVETTWANAVAGLQTGQFDTFVLLDATPARALSVNFIPTPLLWYPLALLAKDDAKIENWQQINDPSFTIGVGLGTTWDEFITKEAPKANISRFQSSAEIFAAFQAGRINAGLISAVAADLARARIGSGKTLVPAPKVYIPGGIAVRQENDSRWLNYLNTCAGYFYYTGKSQQFYETFLKFRGIDPKSVIPVQRESA</sequence>
<proteinExistence type="inferred from homology"/>
<dbReference type="EMBL" id="PDET01000006">
    <property type="protein sequence ID" value="PRD15402.1"/>
    <property type="molecule type" value="Genomic_DNA"/>
</dbReference>
<dbReference type="OrthoDB" id="7708309at2"/>
<keyword evidence="2 3" id="KW-0732">Signal</keyword>
<name>A0A2S9IC91_9GAMM</name>
<evidence type="ECO:0000256" key="3">
    <source>
        <dbReference type="SAM" id="SignalP"/>
    </source>
</evidence>
<evidence type="ECO:0000256" key="1">
    <source>
        <dbReference type="ARBA" id="ARBA00010333"/>
    </source>
</evidence>
<dbReference type="SUPFAM" id="SSF53850">
    <property type="entry name" value="Periplasmic binding protein-like II"/>
    <property type="match status" value="1"/>
</dbReference>
<comment type="similarity">
    <text evidence="1">Belongs to the bacterial solute-binding protein 3 family.</text>
</comment>
<dbReference type="Pfam" id="PF00497">
    <property type="entry name" value="SBP_bac_3"/>
    <property type="match status" value="1"/>
</dbReference>
<comment type="caution">
    <text evidence="5">The sequence shown here is derived from an EMBL/GenBank/DDBJ whole genome shotgun (WGS) entry which is preliminary data.</text>
</comment>
<organism evidence="5 6">
    <name type="scientific">Pantoea coffeiphila</name>
    <dbReference type="NCBI Taxonomy" id="1465635"/>
    <lineage>
        <taxon>Bacteria</taxon>
        <taxon>Pseudomonadati</taxon>
        <taxon>Pseudomonadota</taxon>
        <taxon>Gammaproteobacteria</taxon>
        <taxon>Enterobacterales</taxon>
        <taxon>Erwiniaceae</taxon>
        <taxon>Pantoea</taxon>
    </lineage>
</organism>
<dbReference type="PANTHER" id="PTHR35936">
    <property type="entry name" value="MEMBRANE-BOUND LYTIC MUREIN TRANSGLYCOSYLASE F"/>
    <property type="match status" value="1"/>
</dbReference>
<dbReference type="SMART" id="SM00062">
    <property type="entry name" value="PBPb"/>
    <property type="match status" value="1"/>
</dbReference>
<dbReference type="Gene3D" id="3.40.190.10">
    <property type="entry name" value="Periplasmic binding protein-like II"/>
    <property type="match status" value="2"/>
</dbReference>
<feature type="signal peptide" evidence="3">
    <location>
        <begin position="1"/>
        <end position="25"/>
    </location>
</feature>
<feature type="chain" id="PRO_5015603931" evidence="3">
    <location>
        <begin position="26"/>
        <end position="295"/>
    </location>
</feature>